<dbReference type="Pfam" id="PF10277">
    <property type="entry name" value="Frag1"/>
    <property type="match status" value="1"/>
</dbReference>
<keyword evidence="5 6" id="KW-0472">Membrane</keyword>
<evidence type="ECO:0000256" key="2">
    <source>
        <dbReference type="ARBA" id="ARBA00006565"/>
    </source>
</evidence>
<feature type="transmembrane region" description="Helical" evidence="6">
    <location>
        <begin position="94"/>
        <end position="116"/>
    </location>
</feature>
<protein>
    <submittedName>
        <fullName evidence="8">Frag1/DRAM/Sfk1 family</fullName>
    </submittedName>
</protein>
<dbReference type="PANTHER" id="PTHR21324:SF2">
    <property type="entry name" value="EG:22E5.9 PROTEIN"/>
    <property type="match status" value="1"/>
</dbReference>
<evidence type="ECO:0000256" key="1">
    <source>
        <dbReference type="ARBA" id="ARBA00004127"/>
    </source>
</evidence>
<dbReference type="EMBL" id="AP028916">
    <property type="protein sequence ID" value="BES97215.1"/>
    <property type="molecule type" value="Genomic_DNA"/>
</dbReference>
<evidence type="ECO:0000256" key="4">
    <source>
        <dbReference type="ARBA" id="ARBA00022989"/>
    </source>
</evidence>
<dbReference type="InterPro" id="IPR050911">
    <property type="entry name" value="DRAM/TMEM150_Autophagy_Mod"/>
</dbReference>
<evidence type="ECO:0000313" key="8">
    <source>
        <dbReference type="EMBL" id="BES97215.1"/>
    </source>
</evidence>
<evidence type="ECO:0000256" key="6">
    <source>
        <dbReference type="SAM" id="Phobius"/>
    </source>
</evidence>
<feature type="transmembrane region" description="Helical" evidence="6">
    <location>
        <begin position="53"/>
        <end position="73"/>
    </location>
</feature>
<reference evidence="8 9" key="1">
    <citation type="submission" date="2023-09" db="EMBL/GenBank/DDBJ databases">
        <title>Nesidiocoris tenuis whole genome shotgun sequence.</title>
        <authorList>
            <person name="Shibata T."/>
            <person name="Shimoda M."/>
            <person name="Kobayashi T."/>
            <person name="Uehara T."/>
        </authorList>
    </citation>
    <scope>NUCLEOTIDE SEQUENCE [LARGE SCALE GENOMIC DNA]</scope>
    <source>
        <strain evidence="8 9">Japan</strain>
    </source>
</reference>
<accession>A0ABN7B1Y7</accession>
<gene>
    <name evidence="8" type="ORF">NTJ_10029</name>
</gene>
<comment type="subcellular location">
    <subcellularLocation>
        <location evidence="1">Endomembrane system</location>
        <topology evidence="1">Multi-pass membrane protein</topology>
    </subcellularLocation>
</comment>
<feature type="domain" description="CWH43-like N-terminal" evidence="7">
    <location>
        <begin position="7"/>
        <end position="248"/>
    </location>
</feature>
<feature type="transmembrane region" description="Helical" evidence="6">
    <location>
        <begin position="162"/>
        <end position="187"/>
    </location>
</feature>
<feature type="transmembrane region" description="Helical" evidence="6">
    <location>
        <begin position="226"/>
        <end position="244"/>
    </location>
</feature>
<dbReference type="Proteomes" id="UP001307889">
    <property type="component" value="Chromosome 8"/>
</dbReference>
<keyword evidence="3 6" id="KW-0812">Transmembrane</keyword>
<keyword evidence="9" id="KW-1185">Reference proteome</keyword>
<evidence type="ECO:0000256" key="5">
    <source>
        <dbReference type="ARBA" id="ARBA00023136"/>
    </source>
</evidence>
<proteinExistence type="inferred from homology"/>
<name>A0ABN7B1Y7_9HEMI</name>
<evidence type="ECO:0000313" key="9">
    <source>
        <dbReference type="Proteomes" id="UP001307889"/>
    </source>
</evidence>
<evidence type="ECO:0000259" key="7">
    <source>
        <dbReference type="Pfam" id="PF10277"/>
    </source>
</evidence>
<keyword evidence="4 6" id="KW-1133">Transmembrane helix</keyword>
<evidence type="ECO:0000256" key="3">
    <source>
        <dbReference type="ARBA" id="ARBA00022692"/>
    </source>
</evidence>
<organism evidence="8 9">
    <name type="scientific">Nesidiocoris tenuis</name>
    <dbReference type="NCBI Taxonomy" id="355587"/>
    <lineage>
        <taxon>Eukaryota</taxon>
        <taxon>Metazoa</taxon>
        <taxon>Ecdysozoa</taxon>
        <taxon>Arthropoda</taxon>
        <taxon>Hexapoda</taxon>
        <taxon>Insecta</taxon>
        <taxon>Pterygota</taxon>
        <taxon>Neoptera</taxon>
        <taxon>Paraneoptera</taxon>
        <taxon>Hemiptera</taxon>
        <taxon>Heteroptera</taxon>
        <taxon>Panheteroptera</taxon>
        <taxon>Cimicomorpha</taxon>
        <taxon>Miridae</taxon>
        <taxon>Dicyphina</taxon>
        <taxon>Nesidiocoris</taxon>
    </lineage>
</organism>
<feature type="transmembrane region" description="Helical" evidence="6">
    <location>
        <begin position="12"/>
        <end position="30"/>
    </location>
</feature>
<comment type="similarity">
    <text evidence="2">Belongs to the DRAM/TMEM150 family.</text>
</comment>
<sequence>MASSYLHFLPPAIFISLPATFIITYFWSVHEDHVYPVLPNISETGAQPPESCLFGMMLNLTAFTMLFSVYVRHKEVVEVLKAKRLFDDVSNAPLFNKVATITGAVACGALNVMANFQEATEIGYVHQLAAVICMYSSTLYLIEQAILSSWLVPEISGMWLVYIRWILGAVATVAVICDTSFTLISYVEYHFDSNDTSAQNIHAPVKHMAHWTPDVPGYTWHCFSSISQWVVVSTLGTYILTFYWDFRKITIFAPELEMRTDPLPEPVKTVNFKAFE</sequence>
<feature type="transmembrane region" description="Helical" evidence="6">
    <location>
        <begin position="122"/>
        <end position="142"/>
    </location>
</feature>
<dbReference type="InterPro" id="IPR019402">
    <property type="entry name" value="CWH43_N"/>
</dbReference>
<dbReference type="PANTHER" id="PTHR21324">
    <property type="entry name" value="FASTING-INDUCIBLE INTEGRAL MEMBRANE PROTEIN TM6P1-RELATED"/>
    <property type="match status" value="1"/>
</dbReference>